<protein>
    <submittedName>
        <fullName evidence="1">Uncharacterized protein</fullName>
    </submittedName>
</protein>
<keyword evidence="2" id="KW-1185">Reference proteome</keyword>
<organism evidence="1 2">
    <name type="scientific">Cephalotus follicularis</name>
    <name type="common">Albany pitcher plant</name>
    <dbReference type="NCBI Taxonomy" id="3775"/>
    <lineage>
        <taxon>Eukaryota</taxon>
        <taxon>Viridiplantae</taxon>
        <taxon>Streptophyta</taxon>
        <taxon>Embryophyta</taxon>
        <taxon>Tracheophyta</taxon>
        <taxon>Spermatophyta</taxon>
        <taxon>Magnoliopsida</taxon>
        <taxon>eudicotyledons</taxon>
        <taxon>Gunneridae</taxon>
        <taxon>Pentapetalae</taxon>
        <taxon>rosids</taxon>
        <taxon>fabids</taxon>
        <taxon>Oxalidales</taxon>
        <taxon>Cephalotaceae</taxon>
        <taxon>Cephalotus</taxon>
    </lineage>
</organism>
<feature type="non-terminal residue" evidence="1">
    <location>
        <position position="1"/>
    </location>
</feature>
<comment type="caution">
    <text evidence="1">The sequence shown here is derived from an EMBL/GenBank/DDBJ whole genome shotgun (WGS) entry which is preliminary data.</text>
</comment>
<dbReference type="InParanoid" id="A0A1Q3AZD0"/>
<proteinExistence type="predicted"/>
<reference evidence="2" key="1">
    <citation type="submission" date="2016-04" db="EMBL/GenBank/DDBJ databases">
        <title>Cephalotus genome sequencing.</title>
        <authorList>
            <person name="Fukushima K."/>
            <person name="Hasebe M."/>
            <person name="Fang X."/>
        </authorList>
    </citation>
    <scope>NUCLEOTIDE SEQUENCE [LARGE SCALE GENOMIC DNA]</scope>
    <source>
        <strain evidence="2">cv. St1</strain>
    </source>
</reference>
<evidence type="ECO:0000313" key="1">
    <source>
        <dbReference type="EMBL" id="GAV61089.1"/>
    </source>
</evidence>
<evidence type="ECO:0000313" key="2">
    <source>
        <dbReference type="Proteomes" id="UP000187406"/>
    </source>
</evidence>
<sequence length="188" mass="20926">HRNDQNKKAAHTQLALTLGGKHPIDTLTLYACYTPRSTQVRSTPSVKISLTLQKPTLYTYHHHAVHKDLIEVKYLNRSTSTAAGRQAGFLFRFFGYHAFNPVHAGSTPSIQYHANTPPPYLSTHTPSISLATHTTQSIDLSAHTHAVLGSLYAHTNDFFVHAMVGFGFPITIRLCHKLPLSMSQKRQS</sequence>
<accession>A0A1Q3AZD0</accession>
<dbReference type="Proteomes" id="UP000187406">
    <property type="component" value="Unassembled WGS sequence"/>
</dbReference>
<gene>
    <name evidence="1" type="ORF">CFOL_v3_04617</name>
</gene>
<dbReference type="EMBL" id="BDDD01000184">
    <property type="protein sequence ID" value="GAV61089.1"/>
    <property type="molecule type" value="Genomic_DNA"/>
</dbReference>
<name>A0A1Q3AZD0_CEPFO</name>
<dbReference type="AlphaFoldDB" id="A0A1Q3AZD0"/>